<name>A0ABW1J5X6_9PSEU</name>
<reference evidence="10" key="1">
    <citation type="journal article" date="2019" name="Int. J. Syst. Evol. Microbiol.">
        <title>The Global Catalogue of Microorganisms (GCM) 10K type strain sequencing project: providing services to taxonomists for standard genome sequencing and annotation.</title>
        <authorList>
            <consortium name="The Broad Institute Genomics Platform"/>
            <consortium name="The Broad Institute Genome Sequencing Center for Infectious Disease"/>
            <person name="Wu L."/>
            <person name="Ma J."/>
        </authorList>
    </citation>
    <scope>NUCLEOTIDE SEQUENCE [LARGE SCALE GENOMIC DNA]</scope>
    <source>
        <strain evidence="10">CCM 8391</strain>
    </source>
</reference>
<evidence type="ECO:0000256" key="2">
    <source>
        <dbReference type="ARBA" id="ARBA00022448"/>
    </source>
</evidence>
<keyword evidence="6 7" id="KW-0472">Membrane</keyword>
<proteinExistence type="predicted"/>
<feature type="transmembrane region" description="Helical" evidence="7">
    <location>
        <begin position="354"/>
        <end position="373"/>
    </location>
</feature>
<feature type="transmembrane region" description="Helical" evidence="7">
    <location>
        <begin position="169"/>
        <end position="189"/>
    </location>
</feature>
<feature type="transmembrane region" description="Helical" evidence="7">
    <location>
        <begin position="247"/>
        <end position="267"/>
    </location>
</feature>
<feature type="transmembrane region" description="Helical" evidence="7">
    <location>
        <begin position="107"/>
        <end position="129"/>
    </location>
</feature>
<comment type="caution">
    <text evidence="9">The sequence shown here is derived from an EMBL/GenBank/DDBJ whole genome shotgun (WGS) entry which is preliminary data.</text>
</comment>
<evidence type="ECO:0000313" key="9">
    <source>
        <dbReference type="EMBL" id="MFC5995827.1"/>
    </source>
</evidence>
<evidence type="ECO:0000256" key="5">
    <source>
        <dbReference type="ARBA" id="ARBA00022989"/>
    </source>
</evidence>
<feature type="transmembrane region" description="Helical" evidence="7">
    <location>
        <begin position="83"/>
        <end position="101"/>
    </location>
</feature>
<evidence type="ECO:0000256" key="6">
    <source>
        <dbReference type="ARBA" id="ARBA00023136"/>
    </source>
</evidence>
<dbReference type="InterPro" id="IPR020846">
    <property type="entry name" value="MFS_dom"/>
</dbReference>
<dbReference type="Gene3D" id="1.20.1250.20">
    <property type="entry name" value="MFS general substrate transporter like domains"/>
    <property type="match status" value="1"/>
</dbReference>
<evidence type="ECO:0000256" key="3">
    <source>
        <dbReference type="ARBA" id="ARBA00022475"/>
    </source>
</evidence>
<accession>A0ABW1J5X6</accession>
<evidence type="ECO:0000256" key="4">
    <source>
        <dbReference type="ARBA" id="ARBA00022692"/>
    </source>
</evidence>
<protein>
    <submittedName>
        <fullName evidence="9">MFS transporter</fullName>
    </submittedName>
</protein>
<feature type="transmembrane region" description="Helical" evidence="7">
    <location>
        <begin position="279"/>
        <end position="301"/>
    </location>
</feature>
<dbReference type="PANTHER" id="PTHR23517">
    <property type="entry name" value="RESISTANCE PROTEIN MDTM, PUTATIVE-RELATED-RELATED"/>
    <property type="match status" value="1"/>
</dbReference>
<feature type="transmembrane region" description="Helical" evidence="7">
    <location>
        <begin position="20"/>
        <end position="42"/>
    </location>
</feature>
<evidence type="ECO:0000256" key="1">
    <source>
        <dbReference type="ARBA" id="ARBA00004651"/>
    </source>
</evidence>
<dbReference type="PANTHER" id="PTHR23517:SF2">
    <property type="entry name" value="MULTIDRUG RESISTANCE PROTEIN MDTH"/>
    <property type="match status" value="1"/>
</dbReference>
<dbReference type="PROSITE" id="PS50850">
    <property type="entry name" value="MFS"/>
    <property type="match status" value="1"/>
</dbReference>
<keyword evidence="5 7" id="KW-1133">Transmembrane helix</keyword>
<feature type="transmembrane region" description="Helical" evidence="7">
    <location>
        <begin position="385"/>
        <end position="404"/>
    </location>
</feature>
<feature type="transmembrane region" description="Helical" evidence="7">
    <location>
        <begin position="214"/>
        <end position="235"/>
    </location>
</feature>
<comment type="subcellular location">
    <subcellularLocation>
        <location evidence="1">Cell membrane</location>
        <topology evidence="1">Multi-pass membrane protein</topology>
    </subcellularLocation>
</comment>
<keyword evidence="3" id="KW-1003">Cell membrane</keyword>
<evidence type="ECO:0000259" key="8">
    <source>
        <dbReference type="PROSITE" id="PS50850"/>
    </source>
</evidence>
<dbReference type="RefSeq" id="WP_379586141.1">
    <property type="nucleotide sequence ID" value="NZ_JBHSQW010000034.1"/>
</dbReference>
<dbReference type="InterPro" id="IPR050171">
    <property type="entry name" value="MFS_Transporters"/>
</dbReference>
<feature type="transmembrane region" description="Helical" evidence="7">
    <location>
        <begin position="313"/>
        <end position="333"/>
    </location>
</feature>
<dbReference type="InterPro" id="IPR036259">
    <property type="entry name" value="MFS_trans_sf"/>
</dbReference>
<dbReference type="InterPro" id="IPR011701">
    <property type="entry name" value="MFS"/>
</dbReference>
<feature type="transmembrane region" description="Helical" evidence="7">
    <location>
        <begin position="48"/>
        <end position="71"/>
    </location>
</feature>
<keyword evidence="10" id="KW-1185">Reference proteome</keyword>
<dbReference type="Pfam" id="PF07690">
    <property type="entry name" value="MFS_1"/>
    <property type="match status" value="1"/>
</dbReference>
<dbReference type="EMBL" id="JBHSQW010000034">
    <property type="protein sequence ID" value="MFC5995827.1"/>
    <property type="molecule type" value="Genomic_DNA"/>
</dbReference>
<dbReference type="Proteomes" id="UP001596302">
    <property type="component" value="Unassembled WGS sequence"/>
</dbReference>
<organism evidence="9 10">
    <name type="scientific">Pseudonocardia hispaniensis</name>
    <dbReference type="NCBI Taxonomy" id="904933"/>
    <lineage>
        <taxon>Bacteria</taxon>
        <taxon>Bacillati</taxon>
        <taxon>Actinomycetota</taxon>
        <taxon>Actinomycetes</taxon>
        <taxon>Pseudonocardiales</taxon>
        <taxon>Pseudonocardiaceae</taxon>
        <taxon>Pseudonocardia</taxon>
    </lineage>
</organism>
<dbReference type="SUPFAM" id="SSF103473">
    <property type="entry name" value="MFS general substrate transporter"/>
    <property type="match status" value="1"/>
</dbReference>
<feature type="domain" description="Major facilitator superfamily (MFS) profile" evidence="8">
    <location>
        <begin position="16"/>
        <end position="409"/>
    </location>
</feature>
<sequence length="420" mass="42725">MTRVSFRSQFGGLSPSARLLVVNQFGINVGFYMVLPFLATYLVDDLGYGAALVGLVLGVRTLAQQGLFLVGGSAADRLGCRPMIILGCGLRVVAFGLFALVSSPAGIVVAAALTGVAGALFNPAVRTYLTHEAAGSRAEAFAVFNVAAHAGALAGPLIGTALLAADFRLVAAVACATFLLLTVAQVVALPGRAAATHPEGVFGSWWTVLRNRRFVAFTLFGSAYFALYNQLYLVLPLEAQRVTGTPAAVAAVFVVSTLVGIVLQVRLTAWCRDRWAPGSCVAGGLALMGAGFVPVAVSALLPTAGGAPAGPAGLAPAVPVLLGTVVFTVGMAVTNPFTMQLLPVVGSERLAGTYYGFFYLVSALLTAAVAAVTGELLDTPGAGPLASAVLLAVGLAGAAGVGTMQRRGRLVPAHDGRGTR</sequence>
<gene>
    <name evidence="9" type="ORF">ACFQE5_16585</name>
</gene>
<keyword evidence="2" id="KW-0813">Transport</keyword>
<feature type="transmembrane region" description="Helical" evidence="7">
    <location>
        <begin position="141"/>
        <end position="163"/>
    </location>
</feature>
<evidence type="ECO:0000313" key="10">
    <source>
        <dbReference type="Proteomes" id="UP001596302"/>
    </source>
</evidence>
<keyword evidence="4 7" id="KW-0812">Transmembrane</keyword>
<evidence type="ECO:0000256" key="7">
    <source>
        <dbReference type="SAM" id="Phobius"/>
    </source>
</evidence>